<dbReference type="SUPFAM" id="SSF52467">
    <property type="entry name" value="DHS-like NAD/FAD-binding domain"/>
    <property type="match status" value="1"/>
</dbReference>
<comment type="caution">
    <text evidence="1">The sequence shown here is derived from an EMBL/GenBank/DDBJ whole genome shotgun (WGS) entry which is preliminary data.</text>
</comment>
<proteinExistence type="predicted"/>
<reference evidence="1 2" key="1">
    <citation type="submission" date="2015-09" db="EMBL/GenBank/DDBJ databases">
        <authorList>
            <consortium name="Pathogen Informatics"/>
        </authorList>
    </citation>
    <scope>NUCLEOTIDE SEQUENCE [LARGE SCALE GENOMIC DNA]</scope>
    <source>
        <strain evidence="1 2">2789STDY5608822</strain>
    </source>
</reference>
<dbReference type="InterPro" id="IPR029035">
    <property type="entry name" value="DHS-like_NAD/FAD-binding_dom"/>
</dbReference>
<dbReference type="Gene3D" id="3.40.50.1220">
    <property type="entry name" value="TPP-binding domain"/>
    <property type="match status" value="1"/>
</dbReference>
<organism evidence="1 2">
    <name type="scientific">Parabacteroides distasonis</name>
    <dbReference type="NCBI Taxonomy" id="823"/>
    <lineage>
        <taxon>Bacteria</taxon>
        <taxon>Pseudomonadati</taxon>
        <taxon>Bacteroidota</taxon>
        <taxon>Bacteroidia</taxon>
        <taxon>Bacteroidales</taxon>
        <taxon>Tannerellaceae</taxon>
        <taxon>Parabacteroides</taxon>
    </lineage>
</organism>
<evidence type="ECO:0008006" key="3">
    <source>
        <dbReference type="Google" id="ProtNLM"/>
    </source>
</evidence>
<sequence>MYSNKGAYALLLGSGISRSAHIPTGWEVETRLIEQLAVSKGNTIVAADAHQWFKEKYGKDASYSYLLEELVKTPTERVQLMKPFFEPTEDEKELGWKQPTKAHKAIAKLAKEGYIRVILTTNFDRLLEQAFEAEGVTPQVISHESAISQATPIVHCQIPTIIKINGDYIDCQFRNTSDELDEYPPIMHKYLERIFEDYGLVTCGWSGEWDKGLIKIISGTVVPRYNSFFATVGKAKETIANLSYSRNGELLPIRGADEMFSELWEQVSALNENHINKNMVHDIMIAKCKKYLSASHYDIEYMDLVERLGNEAYNVINAHAQYDFVLTQDSFSKYLEIHKSVITPLIEIAVLAIRWGKWYQIKPFGELLVKLCTRSFKNGEITCEGTQYLHSIAPMLLLNAIGVACVKYNRYKELDSILKLSVPAPNFMTVSYRWKLLYLLGGTHWSYDTWNNLIGQSYFYPMSFFLLENLRLLFKDYFVVDSDFNNTFYIWERLKSLIYGYYKCYIIDFSIPLGQFTRSEVEYKHRGMGEEPYTVFWESADSLQNEWLPIKQGMFGGNYENYKEIKSKADEFIQKYRKY</sequence>
<dbReference type="AlphaFoldDB" id="A0A8D9LCF1"/>
<accession>A0A8D9LCF1</accession>
<protein>
    <recommendedName>
        <fullName evidence="3">SIR2-like domain-containing protein</fullName>
    </recommendedName>
</protein>
<evidence type="ECO:0000313" key="2">
    <source>
        <dbReference type="Proteomes" id="UP000095455"/>
    </source>
</evidence>
<dbReference type="Pfam" id="PF13289">
    <property type="entry name" value="SIR2_2"/>
    <property type="match status" value="1"/>
</dbReference>
<gene>
    <name evidence="1" type="ORF">ERS852380_03350</name>
</gene>
<name>A0A8D9LCF1_PARDI</name>
<dbReference type="EMBL" id="CYYK01000012">
    <property type="protein sequence ID" value="CUO87067.1"/>
    <property type="molecule type" value="Genomic_DNA"/>
</dbReference>
<evidence type="ECO:0000313" key="1">
    <source>
        <dbReference type="EMBL" id="CUO87067.1"/>
    </source>
</evidence>
<dbReference type="Proteomes" id="UP000095455">
    <property type="component" value="Unassembled WGS sequence"/>
</dbReference>